<dbReference type="Pfam" id="PF00791">
    <property type="entry name" value="ZU5"/>
    <property type="match status" value="1"/>
</dbReference>
<dbReference type="GO" id="GO:0031012">
    <property type="term" value="C:extracellular matrix"/>
    <property type="evidence" value="ECO:0007669"/>
    <property type="project" value="InterPro"/>
</dbReference>
<evidence type="ECO:0000313" key="7">
    <source>
        <dbReference type="EMBL" id="OGF25771.1"/>
    </source>
</evidence>
<evidence type="ECO:0000256" key="2">
    <source>
        <dbReference type="ARBA" id="ARBA00022723"/>
    </source>
</evidence>
<keyword evidence="5" id="KW-0732">Signal</keyword>
<reference evidence="7 8" key="1">
    <citation type="journal article" date="2016" name="Nat. Commun.">
        <title>Thousands of microbial genomes shed light on interconnected biogeochemical processes in an aquifer system.</title>
        <authorList>
            <person name="Anantharaman K."/>
            <person name="Brown C.T."/>
            <person name="Hug L.A."/>
            <person name="Sharon I."/>
            <person name="Castelle C.J."/>
            <person name="Probst A.J."/>
            <person name="Thomas B.C."/>
            <person name="Singh A."/>
            <person name="Wilkins M.J."/>
            <person name="Karaoz U."/>
            <person name="Brodie E.L."/>
            <person name="Williams K.H."/>
            <person name="Hubbard S.S."/>
            <person name="Banfield J.F."/>
        </authorList>
    </citation>
    <scope>NUCLEOTIDE SEQUENCE [LARGE SCALE GENOMIC DNA]</scope>
</reference>
<keyword evidence="1" id="KW-0645">Protease</keyword>
<dbReference type="AlphaFoldDB" id="A0A1F5SHN1"/>
<feature type="chain" id="PRO_5009521227" description="ZU5 domain-containing protein" evidence="5">
    <location>
        <begin position="25"/>
        <end position="665"/>
    </location>
</feature>
<dbReference type="GO" id="GO:0004222">
    <property type="term" value="F:metalloendopeptidase activity"/>
    <property type="evidence" value="ECO:0007669"/>
    <property type="project" value="InterPro"/>
</dbReference>
<evidence type="ECO:0000256" key="1">
    <source>
        <dbReference type="ARBA" id="ARBA00022670"/>
    </source>
</evidence>
<dbReference type="Proteomes" id="UP000178367">
    <property type="component" value="Unassembled WGS sequence"/>
</dbReference>
<dbReference type="PROSITE" id="PS51145">
    <property type="entry name" value="ZU5"/>
    <property type="match status" value="1"/>
</dbReference>
<gene>
    <name evidence="7" type="ORF">A2227_01050</name>
</gene>
<organism evidence="7 8">
    <name type="scientific">Candidatus Falkowbacteria bacterium RIFOXYA2_FULL_47_19</name>
    <dbReference type="NCBI Taxonomy" id="1797994"/>
    <lineage>
        <taxon>Bacteria</taxon>
        <taxon>Candidatus Falkowiibacteriota</taxon>
    </lineage>
</organism>
<feature type="domain" description="ZU5" evidence="6">
    <location>
        <begin position="179"/>
        <end position="307"/>
    </location>
</feature>
<keyword evidence="3" id="KW-0378">Hydrolase</keyword>
<protein>
    <recommendedName>
        <fullName evidence="6">ZU5 domain-containing protein</fullName>
    </recommendedName>
</protein>
<dbReference type="EMBL" id="MFGB01000020">
    <property type="protein sequence ID" value="OGF25771.1"/>
    <property type="molecule type" value="Genomic_DNA"/>
</dbReference>
<dbReference type="Gene3D" id="2.60.220.30">
    <property type="match status" value="1"/>
</dbReference>
<evidence type="ECO:0000256" key="5">
    <source>
        <dbReference type="SAM" id="SignalP"/>
    </source>
</evidence>
<sequence length="665" mass="72838">MKKHFALIAFTIIVVFAFPQFSLAVSDPDGFYRTDVKSNLAVTGIGDAQEEYKALVWFDGQNSSFLIDEPAADYGGVFSLRNRILKFDLEKKAYYPGIKTMIAARISELAAEKGKTISDLVFKKFQAGILPALIPRNALATEKIWVAGGGTVRANLNGKTKTLVFIYSEEITLREKMETEGAGLVGEDGGIVIVDDPDGLLDGVELIIPAGALAKPTVITIKEPLTPPPVPDGFIAGKAIELEPHGLVFSEPVELIIPSEGATERIFYVYDEIENAWFVLPTVYDEIIDSFVVTLEHFSLVASVVRLGCELSGTNCQYFKKCQIATYHIKPQNALGVSEEDFRNSIERALRTWENTLNFTLKFKATTEDEADLIFEWDSNNFLKTKACEREFGLTGMYWGQGKIRLNGNVNLGFFWTANSDLAADEVSIEEVALHEIGHALGLHHACPHAHSICPSTPGCTDPCKLGCQRGVNGNPIMAPSTVINQERPAYTSLFPDDVERIRNLYEVEEEPCPDSDADDFPDYFDCDNNNPDVYSDAPEICGDGIDNQCPGDEGYGEVDEECGIVETYTVWISVENYGGCSLCLGSVTPTGVVTVNRGENLTLVVDQGTCPGGWAAGTDELGNFPVIDSWGYGTVSYNVLFIPSDLHINIELLNCPPVHPNTNN</sequence>
<evidence type="ECO:0000256" key="3">
    <source>
        <dbReference type="ARBA" id="ARBA00022801"/>
    </source>
</evidence>
<keyword evidence="2" id="KW-0479">Metal-binding</keyword>
<evidence type="ECO:0000313" key="8">
    <source>
        <dbReference type="Proteomes" id="UP000178367"/>
    </source>
</evidence>
<evidence type="ECO:0000256" key="4">
    <source>
        <dbReference type="ARBA" id="ARBA00022833"/>
    </source>
</evidence>
<feature type="signal peptide" evidence="5">
    <location>
        <begin position="1"/>
        <end position="24"/>
    </location>
</feature>
<dbReference type="Pfam" id="PF00413">
    <property type="entry name" value="Peptidase_M10"/>
    <property type="match status" value="1"/>
</dbReference>
<keyword evidence="4" id="KW-0862">Zinc</keyword>
<proteinExistence type="predicted"/>
<dbReference type="InterPro" id="IPR000906">
    <property type="entry name" value="ZU5_dom"/>
</dbReference>
<dbReference type="GO" id="GO:0008270">
    <property type="term" value="F:zinc ion binding"/>
    <property type="evidence" value="ECO:0007669"/>
    <property type="project" value="InterPro"/>
</dbReference>
<comment type="caution">
    <text evidence="7">The sequence shown here is derived from an EMBL/GenBank/DDBJ whole genome shotgun (WGS) entry which is preliminary data.</text>
</comment>
<dbReference type="InterPro" id="IPR024079">
    <property type="entry name" value="MetalloPept_cat_dom_sf"/>
</dbReference>
<accession>A0A1F5SHN1</accession>
<name>A0A1F5SHN1_9BACT</name>
<evidence type="ECO:0000259" key="6">
    <source>
        <dbReference type="PROSITE" id="PS51145"/>
    </source>
</evidence>
<dbReference type="InterPro" id="IPR001818">
    <property type="entry name" value="Pept_M10_metallopeptidase"/>
</dbReference>
<dbReference type="Gene3D" id="3.40.390.10">
    <property type="entry name" value="Collagenase (Catalytic Domain)"/>
    <property type="match status" value="1"/>
</dbReference>
<dbReference type="SUPFAM" id="SSF55486">
    <property type="entry name" value="Metalloproteases ('zincins'), catalytic domain"/>
    <property type="match status" value="1"/>
</dbReference>
<dbReference type="GO" id="GO:0006508">
    <property type="term" value="P:proteolysis"/>
    <property type="evidence" value="ECO:0007669"/>
    <property type="project" value="UniProtKB-KW"/>
</dbReference>